<accession>F4Q0N5</accession>
<keyword evidence="2" id="KW-1185">Reference proteome</keyword>
<evidence type="ECO:0008006" key="3">
    <source>
        <dbReference type="Google" id="ProtNLM"/>
    </source>
</evidence>
<dbReference type="Proteomes" id="UP000007797">
    <property type="component" value="Unassembled WGS sequence"/>
</dbReference>
<dbReference type="SUPFAM" id="SSF54427">
    <property type="entry name" value="NTF2-like"/>
    <property type="match status" value="1"/>
</dbReference>
<dbReference type="Gene3D" id="3.10.450.50">
    <property type="match status" value="1"/>
</dbReference>
<dbReference type="KEGG" id="dfa:DFA_03880"/>
<name>F4Q0N5_CACFS</name>
<proteinExistence type="predicted"/>
<gene>
    <name evidence="1" type="ORF">DFA_03880</name>
</gene>
<dbReference type="EMBL" id="GL883018">
    <property type="protein sequence ID" value="EGG18386.1"/>
    <property type="molecule type" value="Genomic_DNA"/>
</dbReference>
<dbReference type="InterPro" id="IPR032710">
    <property type="entry name" value="NTF2-like_dom_sf"/>
</dbReference>
<dbReference type="AlphaFoldDB" id="F4Q0N5"/>
<dbReference type="GeneID" id="14870316"/>
<organism evidence="1 2">
    <name type="scientific">Cavenderia fasciculata</name>
    <name type="common">Slime mold</name>
    <name type="synonym">Dictyostelium fasciculatum</name>
    <dbReference type="NCBI Taxonomy" id="261658"/>
    <lineage>
        <taxon>Eukaryota</taxon>
        <taxon>Amoebozoa</taxon>
        <taxon>Evosea</taxon>
        <taxon>Eumycetozoa</taxon>
        <taxon>Dictyostelia</taxon>
        <taxon>Acytosteliales</taxon>
        <taxon>Cavenderiaceae</taxon>
        <taxon>Cavenderia</taxon>
    </lineage>
</organism>
<protein>
    <recommendedName>
        <fullName evidence="3">SnoaL-like domain-containing protein</fullName>
    </recommendedName>
</protein>
<sequence>MDILMFRGHFKPLLESKIKEDSLKELYDLFEDSAVIEFPYQSKELPNRLNGIEEIKNYYKDWSSIFQFDDFQVTITKVNDDHIYAETKSLGRIIPTNKPYNQHYISILHTNPTTKKIIKYIEIFNPTIIQDSFNQ</sequence>
<dbReference type="RefSeq" id="XP_004366290.1">
    <property type="nucleotide sequence ID" value="XM_004366233.1"/>
</dbReference>
<evidence type="ECO:0000313" key="2">
    <source>
        <dbReference type="Proteomes" id="UP000007797"/>
    </source>
</evidence>
<reference evidence="2" key="1">
    <citation type="journal article" date="2011" name="Genome Res.">
        <title>Phylogeny-wide analysis of social amoeba genomes highlights ancient origins for complex intercellular communication.</title>
        <authorList>
            <person name="Heidel A.J."/>
            <person name="Lawal H.M."/>
            <person name="Felder M."/>
            <person name="Schilde C."/>
            <person name="Helps N.R."/>
            <person name="Tunggal B."/>
            <person name="Rivero F."/>
            <person name="John U."/>
            <person name="Schleicher M."/>
            <person name="Eichinger L."/>
            <person name="Platzer M."/>
            <person name="Noegel A.A."/>
            <person name="Schaap P."/>
            <person name="Gloeckner G."/>
        </authorList>
    </citation>
    <scope>NUCLEOTIDE SEQUENCE [LARGE SCALE GENOMIC DNA]</scope>
    <source>
        <strain evidence="2">SH3</strain>
    </source>
</reference>
<evidence type="ECO:0000313" key="1">
    <source>
        <dbReference type="EMBL" id="EGG18386.1"/>
    </source>
</evidence>